<dbReference type="GO" id="GO:0038023">
    <property type="term" value="F:signaling receptor activity"/>
    <property type="evidence" value="ECO:0007669"/>
    <property type="project" value="TreeGrafter"/>
</dbReference>
<dbReference type="OrthoDB" id="10065302at2759"/>
<name>A0A9Q0RVX0_9DIPT</name>
<dbReference type="Proteomes" id="UP001151699">
    <property type="component" value="Chromosome C"/>
</dbReference>
<dbReference type="GO" id="GO:0017046">
    <property type="term" value="F:peptide hormone binding"/>
    <property type="evidence" value="ECO:0007669"/>
    <property type="project" value="TreeGrafter"/>
</dbReference>
<reference evidence="2" key="1">
    <citation type="submission" date="2022-07" db="EMBL/GenBank/DDBJ databases">
        <authorList>
            <person name="Trinca V."/>
            <person name="Uliana J.V.C."/>
            <person name="Torres T.T."/>
            <person name="Ward R.J."/>
            <person name="Monesi N."/>
        </authorList>
    </citation>
    <scope>NUCLEOTIDE SEQUENCE</scope>
    <source>
        <strain evidence="2">HSMRA1968</strain>
        <tissue evidence="2">Whole embryos</tissue>
    </source>
</reference>
<dbReference type="AlphaFoldDB" id="A0A9Q0RVX0"/>
<evidence type="ECO:0000313" key="3">
    <source>
        <dbReference type="Proteomes" id="UP001151699"/>
    </source>
</evidence>
<feature type="chain" id="PRO_5040296298" evidence="1">
    <location>
        <begin position="19"/>
        <end position="143"/>
    </location>
</feature>
<accession>A0A9Q0RVX0</accession>
<organism evidence="2 3">
    <name type="scientific">Pseudolycoriella hygida</name>
    <dbReference type="NCBI Taxonomy" id="35572"/>
    <lineage>
        <taxon>Eukaryota</taxon>
        <taxon>Metazoa</taxon>
        <taxon>Ecdysozoa</taxon>
        <taxon>Arthropoda</taxon>
        <taxon>Hexapoda</taxon>
        <taxon>Insecta</taxon>
        <taxon>Pterygota</taxon>
        <taxon>Neoptera</taxon>
        <taxon>Endopterygota</taxon>
        <taxon>Diptera</taxon>
        <taxon>Nematocera</taxon>
        <taxon>Sciaroidea</taxon>
        <taxon>Sciaridae</taxon>
        <taxon>Pseudolycoriella</taxon>
    </lineage>
</organism>
<dbReference type="PANTHER" id="PTHR44755:SF11">
    <property type="entry name" value="ATRIAL NATRIURETIC PEPTIDE RECEPTOR 3 ISOFORM X1"/>
    <property type="match status" value="1"/>
</dbReference>
<feature type="non-terminal residue" evidence="2">
    <location>
        <position position="143"/>
    </location>
</feature>
<evidence type="ECO:0000256" key="1">
    <source>
        <dbReference type="SAM" id="SignalP"/>
    </source>
</evidence>
<keyword evidence="1" id="KW-0732">Signal</keyword>
<feature type="signal peptide" evidence="1">
    <location>
        <begin position="1"/>
        <end position="18"/>
    </location>
</feature>
<keyword evidence="3" id="KW-1185">Reference proteome</keyword>
<dbReference type="Gene3D" id="3.40.50.2300">
    <property type="match status" value="1"/>
</dbReference>
<evidence type="ECO:0000313" key="2">
    <source>
        <dbReference type="EMBL" id="KAJ6636160.1"/>
    </source>
</evidence>
<protein>
    <submittedName>
        <fullName evidence="2">Uncharacterized protein</fullName>
    </submittedName>
</protein>
<comment type="caution">
    <text evidence="2">The sequence shown here is derived from an EMBL/GenBank/DDBJ whole genome shotgun (WGS) entry which is preliminary data.</text>
</comment>
<dbReference type="SUPFAM" id="SSF53822">
    <property type="entry name" value="Periplasmic binding protein-like I"/>
    <property type="match status" value="1"/>
</dbReference>
<dbReference type="GO" id="GO:0007165">
    <property type="term" value="P:signal transduction"/>
    <property type="evidence" value="ECO:0007669"/>
    <property type="project" value="TreeGrafter"/>
</dbReference>
<gene>
    <name evidence="2" type="ORF">Bhyg_14747</name>
</gene>
<dbReference type="InterPro" id="IPR028082">
    <property type="entry name" value="Peripla_BP_I"/>
</dbReference>
<dbReference type="EMBL" id="WJQU01000004">
    <property type="protein sequence ID" value="KAJ6636160.1"/>
    <property type="molecule type" value="Genomic_DNA"/>
</dbReference>
<dbReference type="PANTHER" id="PTHR44755">
    <property type="entry name" value="NATRIURETIC PEPTIDE RECEPTOR 3-RELATED"/>
    <property type="match status" value="1"/>
</dbReference>
<sequence length="143" mass="16049">AVVLTIFFVDFLSTVCGGCRDQERVECETVCQWNVATNQHDCNLRAVLILPSNLSYEASLTKVLPVFELAEQRIRKDEILPRNVKIHWKTYDDNCESSLATISAVNGFTSDCAHVQFGPICDYSLDTNGNMLSFTMNAMDNTM</sequence>
<dbReference type="InterPro" id="IPR052612">
    <property type="entry name" value="ANP_Clearance_Receptor"/>
</dbReference>
<proteinExistence type="predicted"/>